<dbReference type="Proteomes" id="UP000821837">
    <property type="component" value="Unassembled WGS sequence"/>
</dbReference>
<comment type="caution">
    <text evidence="2">The sequence shown here is derived from an EMBL/GenBank/DDBJ whole genome shotgun (WGS) entry which is preliminary data.</text>
</comment>
<dbReference type="AlphaFoldDB" id="A0A9D4TDV1"/>
<feature type="region of interest" description="Disordered" evidence="1">
    <location>
        <begin position="227"/>
        <end position="265"/>
    </location>
</feature>
<evidence type="ECO:0000313" key="3">
    <source>
        <dbReference type="Proteomes" id="UP000821837"/>
    </source>
</evidence>
<reference evidence="2" key="2">
    <citation type="submission" date="2021-09" db="EMBL/GenBank/DDBJ databases">
        <authorList>
            <person name="Jia N."/>
            <person name="Wang J."/>
            <person name="Shi W."/>
            <person name="Du L."/>
            <person name="Sun Y."/>
            <person name="Zhan W."/>
            <person name="Jiang J."/>
            <person name="Wang Q."/>
            <person name="Zhang B."/>
            <person name="Ji P."/>
            <person name="Sakyi L.B."/>
            <person name="Cui X."/>
            <person name="Yuan T."/>
            <person name="Jiang B."/>
            <person name="Yang W."/>
            <person name="Lam T.T.-Y."/>
            <person name="Chang Q."/>
            <person name="Ding S."/>
            <person name="Wang X."/>
            <person name="Zhu J."/>
            <person name="Ruan X."/>
            <person name="Zhao L."/>
            <person name="Wei J."/>
            <person name="Que T."/>
            <person name="Du C."/>
            <person name="Cheng J."/>
            <person name="Dai P."/>
            <person name="Han X."/>
            <person name="Huang E."/>
            <person name="Gao Y."/>
            <person name="Liu J."/>
            <person name="Shao H."/>
            <person name="Ye R."/>
            <person name="Li L."/>
            <person name="Wei W."/>
            <person name="Wang X."/>
            <person name="Wang C."/>
            <person name="Huo Q."/>
            <person name="Li W."/>
            <person name="Guo W."/>
            <person name="Chen H."/>
            <person name="Chen S."/>
            <person name="Zhou L."/>
            <person name="Zhou L."/>
            <person name="Ni X."/>
            <person name="Tian J."/>
            <person name="Zhou Y."/>
            <person name="Sheng Y."/>
            <person name="Liu T."/>
            <person name="Pan Y."/>
            <person name="Xia L."/>
            <person name="Li J."/>
            <person name="Zhao F."/>
            <person name="Cao W."/>
        </authorList>
    </citation>
    <scope>NUCLEOTIDE SEQUENCE</scope>
    <source>
        <strain evidence="2">Rsan-2018</strain>
        <tissue evidence="2">Larvae</tissue>
    </source>
</reference>
<accession>A0A9D4TDV1</accession>
<dbReference type="EMBL" id="JABSTV010000339">
    <property type="protein sequence ID" value="KAH7986647.1"/>
    <property type="molecule type" value="Genomic_DNA"/>
</dbReference>
<keyword evidence="3" id="KW-1185">Reference proteome</keyword>
<name>A0A9D4TDV1_RHISA</name>
<gene>
    <name evidence="2" type="ORF">HPB52_024825</name>
</gene>
<proteinExistence type="predicted"/>
<organism evidence="2 3">
    <name type="scientific">Rhipicephalus sanguineus</name>
    <name type="common">Brown dog tick</name>
    <name type="synonym">Ixodes sanguineus</name>
    <dbReference type="NCBI Taxonomy" id="34632"/>
    <lineage>
        <taxon>Eukaryota</taxon>
        <taxon>Metazoa</taxon>
        <taxon>Ecdysozoa</taxon>
        <taxon>Arthropoda</taxon>
        <taxon>Chelicerata</taxon>
        <taxon>Arachnida</taxon>
        <taxon>Acari</taxon>
        <taxon>Parasitiformes</taxon>
        <taxon>Ixodida</taxon>
        <taxon>Ixodoidea</taxon>
        <taxon>Ixodidae</taxon>
        <taxon>Rhipicephalinae</taxon>
        <taxon>Rhipicephalus</taxon>
        <taxon>Rhipicephalus</taxon>
    </lineage>
</organism>
<evidence type="ECO:0000313" key="2">
    <source>
        <dbReference type="EMBL" id="KAH7986647.1"/>
    </source>
</evidence>
<protein>
    <submittedName>
        <fullName evidence="2">Uncharacterized protein</fullName>
    </submittedName>
</protein>
<sequence length="273" mass="30061">MESATDVPQKVTEDAVNMTAAAAMAMNPPAPTNDDEHPLPTLLGCWRRRNDARKTTCRKALRQVNFKTRPLNAGQRHRGHHPLAASLPPAEVHRLVFRLRPEHNLAFVSTPDVHIALNLYSVQHPRLGQHTYPVSSYIAAPEDSCKGVIYGFDPGTSPSELMDHLITLGRHRSTGTNDGQNEHGPHYLRMTAVQTGSRSKARSRTHYKMGSQTPLIKRATHFGSHRITGDEPAFPPINRLQPAKQERRSRATPGGTSGEKLGKGAFSALTFLG</sequence>
<evidence type="ECO:0000256" key="1">
    <source>
        <dbReference type="SAM" id="MobiDB-lite"/>
    </source>
</evidence>
<reference evidence="2" key="1">
    <citation type="journal article" date="2020" name="Cell">
        <title>Large-Scale Comparative Analyses of Tick Genomes Elucidate Their Genetic Diversity and Vector Capacities.</title>
        <authorList>
            <consortium name="Tick Genome and Microbiome Consortium (TIGMIC)"/>
            <person name="Jia N."/>
            <person name="Wang J."/>
            <person name="Shi W."/>
            <person name="Du L."/>
            <person name="Sun Y."/>
            <person name="Zhan W."/>
            <person name="Jiang J.F."/>
            <person name="Wang Q."/>
            <person name="Zhang B."/>
            <person name="Ji P."/>
            <person name="Bell-Sakyi L."/>
            <person name="Cui X.M."/>
            <person name="Yuan T.T."/>
            <person name="Jiang B.G."/>
            <person name="Yang W.F."/>
            <person name="Lam T.T."/>
            <person name="Chang Q.C."/>
            <person name="Ding S.J."/>
            <person name="Wang X.J."/>
            <person name="Zhu J.G."/>
            <person name="Ruan X.D."/>
            <person name="Zhao L."/>
            <person name="Wei J.T."/>
            <person name="Ye R.Z."/>
            <person name="Que T.C."/>
            <person name="Du C.H."/>
            <person name="Zhou Y.H."/>
            <person name="Cheng J.X."/>
            <person name="Dai P.F."/>
            <person name="Guo W.B."/>
            <person name="Han X.H."/>
            <person name="Huang E.J."/>
            <person name="Li L.F."/>
            <person name="Wei W."/>
            <person name="Gao Y.C."/>
            <person name="Liu J.Z."/>
            <person name="Shao H.Z."/>
            <person name="Wang X."/>
            <person name="Wang C.C."/>
            <person name="Yang T.C."/>
            <person name="Huo Q.B."/>
            <person name="Li W."/>
            <person name="Chen H.Y."/>
            <person name="Chen S.E."/>
            <person name="Zhou L.G."/>
            <person name="Ni X.B."/>
            <person name="Tian J.H."/>
            <person name="Sheng Y."/>
            <person name="Liu T."/>
            <person name="Pan Y.S."/>
            <person name="Xia L.Y."/>
            <person name="Li J."/>
            <person name="Zhao F."/>
            <person name="Cao W.C."/>
        </authorList>
    </citation>
    <scope>NUCLEOTIDE SEQUENCE</scope>
    <source>
        <strain evidence="2">Rsan-2018</strain>
    </source>
</reference>